<sequence length="115" mass="12797">MNQVSLGEPENVQSNVSIVEISDLEFSEKTFLQKLTNKFNQTLTSIQNSAISEIPNYDINEKNHKNPVSPSSVRSDSIVVKTSPPIRTLQVRSLKQNFSPSAFTASQNYVVLESP</sequence>
<organism evidence="1 2">
    <name type="scientific">Araneus ventricosus</name>
    <name type="common">Orbweaver spider</name>
    <name type="synonym">Epeira ventricosa</name>
    <dbReference type="NCBI Taxonomy" id="182803"/>
    <lineage>
        <taxon>Eukaryota</taxon>
        <taxon>Metazoa</taxon>
        <taxon>Ecdysozoa</taxon>
        <taxon>Arthropoda</taxon>
        <taxon>Chelicerata</taxon>
        <taxon>Arachnida</taxon>
        <taxon>Araneae</taxon>
        <taxon>Araneomorphae</taxon>
        <taxon>Entelegynae</taxon>
        <taxon>Araneoidea</taxon>
        <taxon>Araneidae</taxon>
        <taxon>Araneus</taxon>
    </lineage>
</organism>
<name>A0A4Y2MN09_ARAVE</name>
<dbReference type="EMBL" id="BGPR01007485">
    <property type="protein sequence ID" value="GBN27207.1"/>
    <property type="molecule type" value="Genomic_DNA"/>
</dbReference>
<gene>
    <name evidence="1" type="ORF">AVEN_89838_1</name>
</gene>
<reference evidence="1 2" key="1">
    <citation type="journal article" date="2019" name="Sci. Rep.">
        <title>Orb-weaving spider Araneus ventricosus genome elucidates the spidroin gene catalogue.</title>
        <authorList>
            <person name="Kono N."/>
            <person name="Nakamura H."/>
            <person name="Ohtoshi R."/>
            <person name="Moran D.A.P."/>
            <person name="Shinohara A."/>
            <person name="Yoshida Y."/>
            <person name="Fujiwara M."/>
            <person name="Mori M."/>
            <person name="Tomita M."/>
            <person name="Arakawa K."/>
        </authorList>
    </citation>
    <scope>NUCLEOTIDE SEQUENCE [LARGE SCALE GENOMIC DNA]</scope>
</reference>
<dbReference type="Proteomes" id="UP000499080">
    <property type="component" value="Unassembled WGS sequence"/>
</dbReference>
<accession>A0A4Y2MN09</accession>
<comment type="caution">
    <text evidence="1">The sequence shown here is derived from an EMBL/GenBank/DDBJ whole genome shotgun (WGS) entry which is preliminary data.</text>
</comment>
<evidence type="ECO:0000313" key="2">
    <source>
        <dbReference type="Proteomes" id="UP000499080"/>
    </source>
</evidence>
<keyword evidence="2" id="KW-1185">Reference proteome</keyword>
<proteinExistence type="predicted"/>
<dbReference type="AlphaFoldDB" id="A0A4Y2MN09"/>
<evidence type="ECO:0000313" key="1">
    <source>
        <dbReference type="EMBL" id="GBN27207.1"/>
    </source>
</evidence>
<protein>
    <submittedName>
        <fullName evidence="1">Uncharacterized protein</fullName>
    </submittedName>
</protein>